<dbReference type="AlphaFoldDB" id="A0A382FBG1"/>
<evidence type="ECO:0000256" key="1">
    <source>
        <dbReference type="ARBA" id="ARBA00022691"/>
    </source>
</evidence>
<feature type="domain" description="Radical SAM core" evidence="5">
    <location>
        <begin position="37"/>
        <end position="210"/>
    </location>
</feature>
<dbReference type="InterPro" id="IPR013785">
    <property type="entry name" value="Aldolase_TIM"/>
</dbReference>
<evidence type="ECO:0000256" key="3">
    <source>
        <dbReference type="ARBA" id="ARBA00023004"/>
    </source>
</evidence>
<dbReference type="SUPFAM" id="SSF102114">
    <property type="entry name" value="Radical SAM enzymes"/>
    <property type="match status" value="1"/>
</dbReference>
<dbReference type="GO" id="GO:0003824">
    <property type="term" value="F:catalytic activity"/>
    <property type="evidence" value="ECO:0007669"/>
    <property type="project" value="InterPro"/>
</dbReference>
<protein>
    <recommendedName>
        <fullName evidence="5">Radical SAM core domain-containing protein</fullName>
    </recommendedName>
</protein>
<feature type="non-terminal residue" evidence="6">
    <location>
        <position position="210"/>
    </location>
</feature>
<keyword evidence="4" id="KW-0411">Iron-sulfur</keyword>
<dbReference type="CDD" id="cd01335">
    <property type="entry name" value="Radical_SAM"/>
    <property type="match status" value="1"/>
</dbReference>
<proteinExistence type="predicted"/>
<keyword evidence="1" id="KW-0949">S-adenosyl-L-methionine</keyword>
<dbReference type="SFLD" id="SFLDS00029">
    <property type="entry name" value="Radical_SAM"/>
    <property type="match status" value="1"/>
</dbReference>
<dbReference type="GO" id="GO:0046872">
    <property type="term" value="F:metal ion binding"/>
    <property type="evidence" value="ECO:0007669"/>
    <property type="project" value="UniProtKB-KW"/>
</dbReference>
<evidence type="ECO:0000313" key="6">
    <source>
        <dbReference type="EMBL" id="SVB59447.1"/>
    </source>
</evidence>
<dbReference type="InterPro" id="IPR058240">
    <property type="entry name" value="rSAM_sf"/>
</dbReference>
<gene>
    <name evidence="6" type="ORF">METZ01_LOCUS212301</name>
</gene>
<accession>A0A382FBG1</accession>
<evidence type="ECO:0000259" key="5">
    <source>
        <dbReference type="PROSITE" id="PS51918"/>
    </source>
</evidence>
<sequence length="210" mass="23365">MNSEPEEIHNEASQISPDYVRISMAAAIELGLKPGRISGCSCDCINLLQNYPQGCYANCTYCGLARERPGAAEDNSFIRVDWPLYPTDLVAEKIGELERKKEVGRVCVAQVQDHRANMDLVDMISRVRRQAPHVPVSALVTATLLNDEWLMQIKGAGADIIGVGLDAASEELFYSTRGKGTKGPHGWKKHWRIIRKAREMFGPMKVNCHL</sequence>
<evidence type="ECO:0000256" key="4">
    <source>
        <dbReference type="ARBA" id="ARBA00023014"/>
    </source>
</evidence>
<reference evidence="6" key="1">
    <citation type="submission" date="2018-05" db="EMBL/GenBank/DDBJ databases">
        <authorList>
            <person name="Lanie J.A."/>
            <person name="Ng W.-L."/>
            <person name="Kazmierczak K.M."/>
            <person name="Andrzejewski T.M."/>
            <person name="Davidsen T.M."/>
            <person name="Wayne K.J."/>
            <person name="Tettelin H."/>
            <person name="Glass J.I."/>
            <person name="Rusch D."/>
            <person name="Podicherti R."/>
            <person name="Tsui H.-C.T."/>
            <person name="Winkler M.E."/>
        </authorList>
    </citation>
    <scope>NUCLEOTIDE SEQUENCE</scope>
</reference>
<dbReference type="InterPro" id="IPR007197">
    <property type="entry name" value="rSAM"/>
</dbReference>
<keyword evidence="2" id="KW-0479">Metal-binding</keyword>
<feature type="non-terminal residue" evidence="6">
    <location>
        <position position="1"/>
    </location>
</feature>
<dbReference type="GO" id="GO:0051536">
    <property type="term" value="F:iron-sulfur cluster binding"/>
    <property type="evidence" value="ECO:0007669"/>
    <property type="project" value="UniProtKB-KW"/>
</dbReference>
<dbReference type="PROSITE" id="PS51918">
    <property type="entry name" value="RADICAL_SAM"/>
    <property type="match status" value="1"/>
</dbReference>
<dbReference type="Pfam" id="PF04055">
    <property type="entry name" value="Radical_SAM"/>
    <property type="match status" value="1"/>
</dbReference>
<dbReference type="Gene3D" id="3.20.20.70">
    <property type="entry name" value="Aldolase class I"/>
    <property type="match status" value="1"/>
</dbReference>
<organism evidence="6">
    <name type="scientific">marine metagenome</name>
    <dbReference type="NCBI Taxonomy" id="408172"/>
    <lineage>
        <taxon>unclassified sequences</taxon>
        <taxon>metagenomes</taxon>
        <taxon>ecological metagenomes</taxon>
    </lineage>
</organism>
<keyword evidence="3" id="KW-0408">Iron</keyword>
<evidence type="ECO:0000256" key="2">
    <source>
        <dbReference type="ARBA" id="ARBA00022723"/>
    </source>
</evidence>
<dbReference type="EMBL" id="UINC01048652">
    <property type="protein sequence ID" value="SVB59447.1"/>
    <property type="molecule type" value="Genomic_DNA"/>
</dbReference>
<name>A0A382FBG1_9ZZZZ</name>